<dbReference type="Proteomes" id="UP001138997">
    <property type="component" value="Unassembled WGS sequence"/>
</dbReference>
<reference evidence="10" key="1">
    <citation type="submission" date="2021-11" db="EMBL/GenBank/DDBJ databases">
        <title>Streptomyces corallinus and Kineosporia corallina sp. nov., two new coral-derived marine actinobacteria.</title>
        <authorList>
            <person name="Buangrab K."/>
            <person name="Sutthacheep M."/>
            <person name="Yeemin T."/>
            <person name="Harunari E."/>
            <person name="Igarashi Y."/>
            <person name="Sripreechasak P."/>
            <person name="Kanchanasin P."/>
            <person name="Tanasupawat S."/>
            <person name="Phongsopitanun W."/>
        </authorList>
    </citation>
    <scope>NUCLEOTIDE SEQUENCE</scope>
    <source>
        <strain evidence="10">JCM 31032</strain>
    </source>
</reference>
<dbReference type="EMBL" id="JAJOMB010000001">
    <property type="protein sequence ID" value="MCD5309465.1"/>
    <property type="molecule type" value="Genomic_DNA"/>
</dbReference>
<accession>A0A9X1N954</accession>
<evidence type="ECO:0000256" key="1">
    <source>
        <dbReference type="ARBA" id="ARBA00004651"/>
    </source>
</evidence>
<sequence>MFSLSLAQLRTQAHRLIATALAIIIAVGFVVATLTLNETSKKTVYGALSSQYLTTDAVATYDWEQTDSESPTPQQWTQIGEKLRALPGVAAVALDQYSYSRVQIEGVPGATYGQVQTLADSDLRWQKLTSGTWPEGDGQVVAAADGSAKVGDRITLTLSAVWDAESGKETEPERDVQATVVGLTDRSSSIIMEGDQYWTTPAQNQAWNAQDVESIRIAATPGTTPADLTTEVASAVQAMPGGESLTVRTGEGQAEAVARSVSGNNAELVTVLLVFAAISVFVCTLVIANTFTVLLAQRVRELALLRAIGAAGGQLRRGVLLESFVIGLTASALGVATGIALAAGVSAIASQFESVVPLNGVAVTAQPVLIGLALGTVVTMVAAFNPARKATKVAPLAAMRPMDEEPINTGRGLVRRALGLLLGLPGIGIAYYGGTSGDLMLGAVGGMLFFLGALLLCRWLVPIAVAGVGRVLGPLGQVPGKLAALNSTRNPQRTAATATALIVGVTLCTTMVVGAATTRASATALIDDSYPTDVAYYVGDEDAPATLAGTISGVKNVSAAIPVEAATVDIGSLPEYSVQSIDTTKSASVVRSDKAGLIPEPGTIVLAEYLAPELGIKEGDPVKITKDGRSIELKAHLVFSSNVNSPRVTSTDLAQLTDQTQMSEIWAQLADDMDDGQLAETLRAIATAAADVDPNGTLAGSAEERASFNQLLDILLLIVLGLLAVAVVIAIIGVGNTMALSVLERRKESGVLRALGLTRGQLRWMLLWEAMLIAGVAAAIGVVLGSVFGVLGVKAALQSSGAVAISIPLAQVLLILVVATIAGALASVLPSRRAAKISPVAAIASA</sequence>
<feature type="transmembrane region" description="Helical" evidence="7">
    <location>
        <begin position="714"/>
        <end position="743"/>
    </location>
</feature>
<feature type="domain" description="ABC3 transporter permease C-terminal" evidence="8">
    <location>
        <begin position="722"/>
        <end position="839"/>
    </location>
</feature>
<dbReference type="InterPro" id="IPR003838">
    <property type="entry name" value="ABC3_permease_C"/>
</dbReference>
<proteinExistence type="inferred from homology"/>
<evidence type="ECO:0000256" key="3">
    <source>
        <dbReference type="ARBA" id="ARBA00022692"/>
    </source>
</evidence>
<dbReference type="RefSeq" id="WP_231438390.1">
    <property type="nucleotide sequence ID" value="NZ_JAJOMB010000001.1"/>
</dbReference>
<dbReference type="PANTHER" id="PTHR30572:SF4">
    <property type="entry name" value="ABC TRANSPORTER PERMEASE YTRF"/>
    <property type="match status" value="1"/>
</dbReference>
<feature type="transmembrane region" description="Helical" evidence="7">
    <location>
        <begin position="361"/>
        <end position="384"/>
    </location>
</feature>
<feature type="transmembrane region" description="Helical" evidence="7">
    <location>
        <begin position="764"/>
        <end position="791"/>
    </location>
</feature>
<dbReference type="PANTHER" id="PTHR30572">
    <property type="entry name" value="MEMBRANE COMPONENT OF TRANSPORTER-RELATED"/>
    <property type="match status" value="1"/>
</dbReference>
<keyword evidence="2" id="KW-1003">Cell membrane</keyword>
<feature type="transmembrane region" description="Helical" evidence="7">
    <location>
        <begin position="440"/>
        <end position="461"/>
    </location>
</feature>
<evidence type="ECO:0000259" key="8">
    <source>
        <dbReference type="Pfam" id="PF02687"/>
    </source>
</evidence>
<name>A0A9X1N954_9ACTN</name>
<protein>
    <submittedName>
        <fullName evidence="10">ABC transporter permease</fullName>
    </submittedName>
</protein>
<feature type="transmembrane region" description="Helical" evidence="7">
    <location>
        <begin position="324"/>
        <end position="349"/>
    </location>
</feature>
<feature type="transmembrane region" description="Helical" evidence="7">
    <location>
        <begin position="417"/>
        <end position="434"/>
    </location>
</feature>
<evidence type="ECO:0000256" key="2">
    <source>
        <dbReference type="ARBA" id="ARBA00022475"/>
    </source>
</evidence>
<evidence type="ECO:0000313" key="11">
    <source>
        <dbReference type="Proteomes" id="UP001138997"/>
    </source>
</evidence>
<keyword evidence="11" id="KW-1185">Reference proteome</keyword>
<comment type="similarity">
    <text evidence="6">Belongs to the ABC-4 integral membrane protein family.</text>
</comment>
<dbReference type="Pfam" id="PF12704">
    <property type="entry name" value="MacB_PCD"/>
    <property type="match status" value="1"/>
</dbReference>
<keyword evidence="5 7" id="KW-0472">Membrane</keyword>
<dbReference type="InterPro" id="IPR050250">
    <property type="entry name" value="Macrolide_Exporter_MacB"/>
</dbReference>
<evidence type="ECO:0000256" key="4">
    <source>
        <dbReference type="ARBA" id="ARBA00022989"/>
    </source>
</evidence>
<evidence type="ECO:0000256" key="6">
    <source>
        <dbReference type="ARBA" id="ARBA00038076"/>
    </source>
</evidence>
<keyword evidence="4 7" id="KW-1133">Transmembrane helix</keyword>
<feature type="transmembrane region" description="Helical" evidence="7">
    <location>
        <begin position="803"/>
        <end position="829"/>
    </location>
</feature>
<comment type="subcellular location">
    <subcellularLocation>
        <location evidence="1">Cell membrane</location>
        <topology evidence="1">Multi-pass membrane protein</topology>
    </subcellularLocation>
</comment>
<dbReference type="GO" id="GO:0005886">
    <property type="term" value="C:plasma membrane"/>
    <property type="evidence" value="ECO:0007669"/>
    <property type="project" value="UniProtKB-SubCell"/>
</dbReference>
<gene>
    <name evidence="10" type="ORF">LR394_01030</name>
</gene>
<comment type="caution">
    <text evidence="10">The sequence shown here is derived from an EMBL/GenBank/DDBJ whole genome shotgun (WGS) entry which is preliminary data.</text>
</comment>
<feature type="transmembrane region" description="Helical" evidence="7">
    <location>
        <begin position="16"/>
        <end position="36"/>
    </location>
</feature>
<evidence type="ECO:0000256" key="5">
    <source>
        <dbReference type="ARBA" id="ARBA00023136"/>
    </source>
</evidence>
<dbReference type="Pfam" id="PF02687">
    <property type="entry name" value="FtsX"/>
    <property type="match status" value="2"/>
</dbReference>
<feature type="transmembrane region" description="Helical" evidence="7">
    <location>
        <begin position="495"/>
        <end position="516"/>
    </location>
</feature>
<feature type="domain" description="ABC3 transporter permease C-terminal" evidence="8">
    <location>
        <begin position="274"/>
        <end position="394"/>
    </location>
</feature>
<dbReference type="GO" id="GO:0022857">
    <property type="term" value="F:transmembrane transporter activity"/>
    <property type="evidence" value="ECO:0007669"/>
    <property type="project" value="TreeGrafter"/>
</dbReference>
<evidence type="ECO:0000313" key="10">
    <source>
        <dbReference type="EMBL" id="MCD5309465.1"/>
    </source>
</evidence>
<keyword evidence="3 7" id="KW-0812">Transmembrane</keyword>
<organism evidence="10 11">
    <name type="scientific">Kineosporia babensis</name>
    <dbReference type="NCBI Taxonomy" id="499548"/>
    <lineage>
        <taxon>Bacteria</taxon>
        <taxon>Bacillati</taxon>
        <taxon>Actinomycetota</taxon>
        <taxon>Actinomycetes</taxon>
        <taxon>Kineosporiales</taxon>
        <taxon>Kineosporiaceae</taxon>
        <taxon>Kineosporia</taxon>
    </lineage>
</organism>
<dbReference type="InterPro" id="IPR025857">
    <property type="entry name" value="MacB_PCD"/>
</dbReference>
<feature type="domain" description="MacB-like periplasmic core" evidence="9">
    <location>
        <begin position="18"/>
        <end position="233"/>
    </location>
</feature>
<evidence type="ECO:0000256" key="7">
    <source>
        <dbReference type="SAM" id="Phobius"/>
    </source>
</evidence>
<dbReference type="AlphaFoldDB" id="A0A9X1N954"/>
<evidence type="ECO:0000259" key="9">
    <source>
        <dbReference type="Pfam" id="PF12704"/>
    </source>
</evidence>
<feature type="transmembrane region" description="Helical" evidence="7">
    <location>
        <begin position="268"/>
        <end position="296"/>
    </location>
</feature>